<dbReference type="Proteomes" id="UP001176521">
    <property type="component" value="Unassembled WGS sequence"/>
</dbReference>
<feature type="compositionally biased region" description="Basic and acidic residues" evidence="1">
    <location>
        <begin position="87"/>
        <end position="109"/>
    </location>
</feature>
<name>A0AAN6GAZ9_9BASI</name>
<evidence type="ECO:0000256" key="1">
    <source>
        <dbReference type="SAM" id="MobiDB-lite"/>
    </source>
</evidence>
<keyword evidence="4" id="KW-1185">Reference proteome</keyword>
<evidence type="ECO:0008006" key="5">
    <source>
        <dbReference type="Google" id="ProtNLM"/>
    </source>
</evidence>
<evidence type="ECO:0000313" key="4">
    <source>
        <dbReference type="Proteomes" id="UP001176521"/>
    </source>
</evidence>
<evidence type="ECO:0000256" key="2">
    <source>
        <dbReference type="SAM" id="SignalP"/>
    </source>
</evidence>
<sequence>MQLSKIFLTSFMVAAATAAAVQPPGASLCTTMAAAGLTSLDQLGCVASAIANVPVSPGLKDDLCVALYHGGLLNLDKVGCAPTEQVLHPDRDDKHEGSNAETLPPRDRSLGGTMHKRLLGAPDCSSARLCSLDQLSLIDAQILGCVAPSKRDGAPVEARAGDGSGCRQQLCKLGQKSLLLSLTILGCAP</sequence>
<dbReference type="AlphaFoldDB" id="A0AAN6GAZ9"/>
<proteinExistence type="predicted"/>
<feature type="chain" id="PRO_5043038992" description="Hydrophobin" evidence="2">
    <location>
        <begin position="19"/>
        <end position="189"/>
    </location>
</feature>
<feature type="region of interest" description="Disordered" evidence="1">
    <location>
        <begin position="86"/>
        <end position="111"/>
    </location>
</feature>
<keyword evidence="2" id="KW-0732">Signal</keyword>
<dbReference type="EMBL" id="JAPDMQ010000180">
    <property type="protein sequence ID" value="KAK0531638.1"/>
    <property type="molecule type" value="Genomic_DNA"/>
</dbReference>
<comment type="caution">
    <text evidence="3">The sequence shown here is derived from an EMBL/GenBank/DDBJ whole genome shotgun (WGS) entry which is preliminary data.</text>
</comment>
<evidence type="ECO:0000313" key="3">
    <source>
        <dbReference type="EMBL" id="KAK0531638.1"/>
    </source>
</evidence>
<gene>
    <name evidence="3" type="ORF">OC842_003557</name>
</gene>
<feature type="signal peptide" evidence="2">
    <location>
        <begin position="1"/>
        <end position="18"/>
    </location>
</feature>
<reference evidence="3" key="1">
    <citation type="journal article" date="2023" name="PhytoFront">
        <title>Draft Genome Resources of Seven Strains of Tilletia horrida, Causal Agent of Kernel Smut of Rice.</title>
        <authorList>
            <person name="Khanal S."/>
            <person name="Antony Babu S."/>
            <person name="Zhou X.G."/>
        </authorList>
    </citation>
    <scope>NUCLEOTIDE SEQUENCE</scope>
    <source>
        <strain evidence="3">TX3</strain>
    </source>
</reference>
<accession>A0AAN6GAZ9</accession>
<protein>
    <recommendedName>
        <fullName evidence="5">Hydrophobin</fullName>
    </recommendedName>
</protein>
<organism evidence="3 4">
    <name type="scientific">Tilletia horrida</name>
    <dbReference type="NCBI Taxonomy" id="155126"/>
    <lineage>
        <taxon>Eukaryota</taxon>
        <taxon>Fungi</taxon>
        <taxon>Dikarya</taxon>
        <taxon>Basidiomycota</taxon>
        <taxon>Ustilaginomycotina</taxon>
        <taxon>Exobasidiomycetes</taxon>
        <taxon>Tilletiales</taxon>
        <taxon>Tilletiaceae</taxon>
        <taxon>Tilletia</taxon>
    </lineage>
</organism>